<evidence type="ECO:0000313" key="1">
    <source>
        <dbReference type="EMBL" id="CEG08972.1"/>
    </source>
</evidence>
<dbReference type="AlphaFoldDB" id="A0A090MRZ0"/>
<dbReference type="Proteomes" id="UP000035762">
    <property type="component" value="Unassembled WGS sequence"/>
</dbReference>
<name>A0A090MRZ0_AFIFE</name>
<gene>
    <name evidence="1" type="ORF">BN961_02393</name>
</gene>
<evidence type="ECO:0008006" key="3">
    <source>
        <dbReference type="Google" id="ProtNLM"/>
    </source>
</evidence>
<sequence length="483" mass="51704">MIVTRCDVGGQRPKRVERRFAALLELLVHVDLDLVQRHVAGAFDHDLTALLPRDLRELAERLEFGELRAVVGVGDRARTQAVAERERYVVLAHQVADFLEVSVEEALLVVRKTPLRHDRAAARHDAGDAVGGEVDVGQAHAGVDGEVIDALFALFNERVAVKLPGQLDRIAVALLQRLIDRHGADRNRRVAQNPFARGVDVAAGGEVHHGVGTPADCPHHLVHFLLDRGGDGGVADVGVDLGQEVAADDHRLQLGVVDVAGDDGAAARDLAAHEFRGDEQRHFGAERFTVGAGGFRALKLLLAAEVLALGDVDHLLGDDAGAREFELGDRRIADTAHRLVVRLEGSRGVLGADIAVVLRLDLAALIFLDAAALLHPGHAGAGQTGVDVDQHVRVGVGAGGIVHRQVRLARAFGKDDLAQRHAQVGRRVGRRENLARRRQGTGGDGSFDIGDRLVHGILLEGFVGVIPGGSRSEPIRNLEVENC</sequence>
<protein>
    <recommendedName>
        <fullName evidence="3">NAD-specific glutamate dehydrogenase</fullName>
    </recommendedName>
</protein>
<reference evidence="1 2" key="1">
    <citation type="journal article" date="2014" name="Genome Announc.">
        <title>Genome Sequence of Afipia felis Strain 76713, Isolated in Hospital Water Using an Amoeba Co-Culture Procedure.</title>
        <authorList>
            <person name="Benamar S."/>
            <person name="La Scola B."/>
            <person name="Croce O."/>
        </authorList>
    </citation>
    <scope>NUCLEOTIDE SEQUENCE [LARGE SCALE GENOMIC DNA]</scope>
    <source>
        <strain evidence="1 2">76713</strain>
    </source>
</reference>
<keyword evidence="2" id="KW-1185">Reference proteome</keyword>
<evidence type="ECO:0000313" key="2">
    <source>
        <dbReference type="Proteomes" id="UP000035762"/>
    </source>
</evidence>
<comment type="caution">
    <text evidence="1">The sequence shown here is derived from an EMBL/GenBank/DDBJ whole genome shotgun (WGS) entry which is preliminary data.</text>
</comment>
<proteinExistence type="predicted"/>
<dbReference type="EMBL" id="CCAZ020000001">
    <property type="protein sequence ID" value="CEG08972.1"/>
    <property type="molecule type" value="Genomic_DNA"/>
</dbReference>
<accession>A0A090MRZ0</accession>
<organism evidence="1 2">
    <name type="scientific">Afipia felis</name>
    <name type="common">Cat scratch disease bacillus</name>
    <dbReference type="NCBI Taxonomy" id="1035"/>
    <lineage>
        <taxon>Bacteria</taxon>
        <taxon>Pseudomonadati</taxon>
        <taxon>Pseudomonadota</taxon>
        <taxon>Alphaproteobacteria</taxon>
        <taxon>Hyphomicrobiales</taxon>
        <taxon>Nitrobacteraceae</taxon>
        <taxon>Afipia</taxon>
    </lineage>
</organism>